<evidence type="ECO:0000259" key="3">
    <source>
        <dbReference type="PROSITE" id="PS50011"/>
    </source>
</evidence>
<feature type="compositionally biased region" description="Low complexity" evidence="2">
    <location>
        <begin position="80"/>
        <end position="94"/>
    </location>
</feature>
<dbReference type="InterPro" id="IPR008271">
    <property type="entry name" value="Ser/Thr_kinase_AS"/>
</dbReference>
<dbReference type="InterPro" id="IPR000719">
    <property type="entry name" value="Prot_kinase_dom"/>
</dbReference>
<keyword evidence="4" id="KW-0808">Transferase</keyword>
<dbReference type="PANTHER" id="PTHR11909">
    <property type="entry name" value="CASEIN KINASE-RELATED"/>
    <property type="match status" value="1"/>
</dbReference>
<dbReference type="EMBL" id="ML210181">
    <property type="protein sequence ID" value="TFK25861.1"/>
    <property type="molecule type" value="Genomic_DNA"/>
</dbReference>
<reference evidence="4 5" key="1">
    <citation type="journal article" date="2019" name="Nat. Ecol. Evol.">
        <title>Megaphylogeny resolves global patterns of mushroom evolution.</title>
        <authorList>
            <person name="Varga T."/>
            <person name="Krizsan K."/>
            <person name="Foldi C."/>
            <person name="Dima B."/>
            <person name="Sanchez-Garcia M."/>
            <person name="Sanchez-Ramirez S."/>
            <person name="Szollosi G.J."/>
            <person name="Szarkandi J.G."/>
            <person name="Papp V."/>
            <person name="Albert L."/>
            <person name="Andreopoulos W."/>
            <person name="Angelini C."/>
            <person name="Antonin V."/>
            <person name="Barry K.W."/>
            <person name="Bougher N.L."/>
            <person name="Buchanan P."/>
            <person name="Buyck B."/>
            <person name="Bense V."/>
            <person name="Catcheside P."/>
            <person name="Chovatia M."/>
            <person name="Cooper J."/>
            <person name="Damon W."/>
            <person name="Desjardin D."/>
            <person name="Finy P."/>
            <person name="Geml J."/>
            <person name="Haridas S."/>
            <person name="Hughes K."/>
            <person name="Justo A."/>
            <person name="Karasinski D."/>
            <person name="Kautmanova I."/>
            <person name="Kiss B."/>
            <person name="Kocsube S."/>
            <person name="Kotiranta H."/>
            <person name="LaButti K.M."/>
            <person name="Lechner B.E."/>
            <person name="Liimatainen K."/>
            <person name="Lipzen A."/>
            <person name="Lukacs Z."/>
            <person name="Mihaltcheva S."/>
            <person name="Morgado L.N."/>
            <person name="Niskanen T."/>
            <person name="Noordeloos M.E."/>
            <person name="Ohm R.A."/>
            <person name="Ortiz-Santana B."/>
            <person name="Ovrebo C."/>
            <person name="Racz N."/>
            <person name="Riley R."/>
            <person name="Savchenko A."/>
            <person name="Shiryaev A."/>
            <person name="Soop K."/>
            <person name="Spirin V."/>
            <person name="Szebenyi C."/>
            <person name="Tomsovsky M."/>
            <person name="Tulloss R.E."/>
            <person name="Uehling J."/>
            <person name="Grigoriev I.V."/>
            <person name="Vagvolgyi C."/>
            <person name="Papp T."/>
            <person name="Martin F.M."/>
            <person name="Miettinen O."/>
            <person name="Hibbett D.S."/>
            <person name="Nagy L.G."/>
        </authorList>
    </citation>
    <scope>NUCLEOTIDE SEQUENCE [LARGE SCALE GENOMIC DNA]</scope>
    <source>
        <strain evidence="4 5">CBS 121175</strain>
    </source>
</reference>
<evidence type="ECO:0000313" key="5">
    <source>
        <dbReference type="Proteomes" id="UP000307440"/>
    </source>
</evidence>
<dbReference type="Gene3D" id="1.10.510.10">
    <property type="entry name" value="Transferase(Phosphotransferase) domain 1"/>
    <property type="match status" value="3"/>
</dbReference>
<evidence type="ECO:0000256" key="2">
    <source>
        <dbReference type="SAM" id="MobiDB-lite"/>
    </source>
</evidence>
<dbReference type="InterPro" id="IPR011009">
    <property type="entry name" value="Kinase-like_dom_sf"/>
</dbReference>
<dbReference type="AlphaFoldDB" id="A0A5C3KYX7"/>
<protein>
    <recommendedName>
        <fullName evidence="1">non-specific serine/threonine protein kinase</fullName>
        <ecNumber evidence="1">2.7.11.1</ecNumber>
    </recommendedName>
</protein>
<dbReference type="PROSITE" id="PS00108">
    <property type="entry name" value="PROTEIN_KINASE_ST"/>
    <property type="match status" value="1"/>
</dbReference>
<evidence type="ECO:0000256" key="1">
    <source>
        <dbReference type="ARBA" id="ARBA00012513"/>
    </source>
</evidence>
<dbReference type="PROSITE" id="PS50011">
    <property type="entry name" value="PROTEIN_KINASE_DOM"/>
    <property type="match status" value="1"/>
</dbReference>
<keyword evidence="5" id="KW-1185">Reference proteome</keyword>
<evidence type="ECO:0000313" key="4">
    <source>
        <dbReference type="EMBL" id="TFK25861.1"/>
    </source>
</evidence>
<dbReference type="OrthoDB" id="5800476at2759"/>
<gene>
    <name evidence="4" type="ORF">FA15DRAFT_324208</name>
</gene>
<dbReference type="InterPro" id="IPR050235">
    <property type="entry name" value="CK1_Ser-Thr_kinase"/>
</dbReference>
<feature type="domain" description="Protein kinase" evidence="3">
    <location>
        <begin position="1"/>
        <end position="290"/>
    </location>
</feature>
<sequence>MVTDLLGPSLEDLFKMCNRSFSLKSVLMLADQLISRIEFVHSHSIVHRDIKPANFVMSVAPHTPCSCSINPVNPAPPSRTPSSSSSSSSSSPASTQPPLPCDDDEPPATAPDDVVKPVKPTRTRTRSRTPSTITRPSTSATSASTNPPTPLRPQCPHHPLVNIIDFGLAKKFRDSVTQTHIPYYRHPDGLHGVGTSLFASINTHLGIDASRRDDLESLAYMLIYFMRGTLPWRKLRAPAELPDESEGQEMELAQVISNTEDREEYQQRVEEAWKERRENYSPVTATWDLIRDSKLMYESTLTEGLPEEFGVLYRYARSLEYDDLPDYEGLRRCFRGLAERMGIAYDGQFDWSVNGPSGDADCDVVDEFGQTIKAKKSPGSTTSGSKGIASKKVRRGRHCVACDARAKAREESEARSVRTSRT</sequence>
<dbReference type="EC" id="2.7.11.1" evidence="1"/>
<keyword evidence="4" id="KW-0418">Kinase</keyword>
<feature type="region of interest" description="Disordered" evidence="2">
    <location>
        <begin position="71"/>
        <end position="157"/>
    </location>
</feature>
<dbReference type="SUPFAM" id="SSF56112">
    <property type="entry name" value="Protein kinase-like (PK-like)"/>
    <property type="match status" value="1"/>
</dbReference>
<name>A0A5C3KYX7_COPMA</name>
<dbReference type="GO" id="GO:0004674">
    <property type="term" value="F:protein serine/threonine kinase activity"/>
    <property type="evidence" value="ECO:0007669"/>
    <property type="project" value="UniProtKB-EC"/>
</dbReference>
<accession>A0A5C3KYX7</accession>
<organism evidence="4 5">
    <name type="scientific">Coprinopsis marcescibilis</name>
    <name type="common">Agaric fungus</name>
    <name type="synonym">Psathyrella marcescibilis</name>
    <dbReference type="NCBI Taxonomy" id="230819"/>
    <lineage>
        <taxon>Eukaryota</taxon>
        <taxon>Fungi</taxon>
        <taxon>Dikarya</taxon>
        <taxon>Basidiomycota</taxon>
        <taxon>Agaricomycotina</taxon>
        <taxon>Agaricomycetes</taxon>
        <taxon>Agaricomycetidae</taxon>
        <taxon>Agaricales</taxon>
        <taxon>Agaricineae</taxon>
        <taxon>Psathyrellaceae</taxon>
        <taxon>Coprinopsis</taxon>
    </lineage>
</organism>
<feature type="compositionally biased region" description="Low complexity" evidence="2">
    <location>
        <begin position="128"/>
        <end position="146"/>
    </location>
</feature>
<proteinExistence type="predicted"/>
<dbReference type="GO" id="GO:0005524">
    <property type="term" value="F:ATP binding"/>
    <property type="evidence" value="ECO:0007669"/>
    <property type="project" value="InterPro"/>
</dbReference>
<dbReference type="STRING" id="230819.A0A5C3KYX7"/>
<dbReference type="Proteomes" id="UP000307440">
    <property type="component" value="Unassembled WGS sequence"/>
</dbReference>